<proteinExistence type="predicted"/>
<gene>
    <name evidence="1" type="ORF">ABW286_14065</name>
</gene>
<name>A0ABV3N395_9GAMM</name>
<dbReference type="RefSeq" id="WP_367167841.1">
    <property type="nucleotide sequence ID" value="NZ_JBFKZN010000006.1"/>
</dbReference>
<dbReference type="InterPro" id="IPR011231">
    <property type="entry name" value="Phage_VT1-Sakai_H0018"/>
</dbReference>
<comment type="caution">
    <text evidence="1">The sequence shown here is derived from an EMBL/GenBank/DDBJ whole genome shotgun (WGS) entry which is preliminary data.</text>
</comment>
<keyword evidence="2" id="KW-1185">Reference proteome</keyword>
<organism evidence="1 2">
    <name type="scientific">Erwinia papayae</name>
    <dbReference type="NCBI Taxonomy" id="206499"/>
    <lineage>
        <taxon>Bacteria</taxon>
        <taxon>Pseudomonadati</taxon>
        <taxon>Pseudomonadota</taxon>
        <taxon>Gammaproteobacteria</taxon>
        <taxon>Enterobacterales</taxon>
        <taxon>Erwiniaceae</taxon>
        <taxon>Erwinia</taxon>
    </lineage>
</organism>
<evidence type="ECO:0000313" key="1">
    <source>
        <dbReference type="EMBL" id="MEW5290295.1"/>
    </source>
</evidence>
<reference evidence="1 2" key="1">
    <citation type="submission" date="2024-07" db="EMBL/GenBank/DDBJ databases">
        <authorList>
            <person name="Dulla G.F.J."/>
            <person name="Delorm J.G."/>
        </authorList>
    </citation>
    <scope>NUCLEOTIDE SEQUENCE [LARGE SCALE GENOMIC DNA]</scope>
    <source>
        <strain evidence="1 2">JGD 233</strain>
    </source>
</reference>
<dbReference type="EMBL" id="JBFKZN010000006">
    <property type="protein sequence ID" value="MEW5290295.1"/>
    <property type="molecule type" value="Genomic_DNA"/>
</dbReference>
<dbReference type="Proteomes" id="UP001554567">
    <property type="component" value="Unassembled WGS sequence"/>
</dbReference>
<evidence type="ECO:0000313" key="2">
    <source>
        <dbReference type="Proteomes" id="UP001554567"/>
    </source>
</evidence>
<protein>
    <submittedName>
        <fullName evidence="1">Capsid cement protein</fullName>
    </submittedName>
</protein>
<dbReference type="Pfam" id="PF09956">
    <property type="entry name" value="Phage_cement_2"/>
    <property type="match status" value="1"/>
</dbReference>
<accession>A0ABV3N395</accession>
<dbReference type="PIRSF" id="PIRSF030771">
    <property type="entry name" value="UCP030771"/>
    <property type="match status" value="1"/>
</dbReference>
<sequence length="119" mass="11558">MAKNFVQEGKTIPVINSGSVAINSGDAVLIGSVVAVAITDIAVQDTGDGLTEGVFQLPKVSTDSLAAGAPVYISDGTVQASATDAAYAGVAWESAATGSTVVNVKINAGAGISATTSGS</sequence>